<accession>A0A1C3RGH8</accession>
<reference evidence="1 2" key="1">
    <citation type="submission" date="2016-07" db="EMBL/GenBank/DDBJ databases">
        <authorList>
            <person name="Lefevre C.T."/>
        </authorList>
    </citation>
    <scope>NUCLEOTIDE SEQUENCE [LARGE SCALE GENOMIC DNA]</scope>
    <source>
        <strain evidence="1">PR1</strain>
    </source>
</reference>
<dbReference type="AlphaFoldDB" id="A0A1C3RGH8"/>
<protein>
    <submittedName>
        <fullName evidence="1">Uncharacterized protein</fullName>
    </submittedName>
</protein>
<name>A0A1C3RGH8_9PROT</name>
<proteinExistence type="predicted"/>
<dbReference type="EMBL" id="FLYE01000012">
    <property type="protein sequence ID" value="SCA56403.1"/>
    <property type="molecule type" value="Genomic_DNA"/>
</dbReference>
<dbReference type="STRING" id="1867952.MTBPR1_20251"/>
<keyword evidence="2" id="KW-1185">Reference proteome</keyword>
<gene>
    <name evidence="1" type="ORF">MTBPR1_20251</name>
</gene>
<dbReference type="Proteomes" id="UP000231658">
    <property type="component" value="Unassembled WGS sequence"/>
</dbReference>
<evidence type="ECO:0000313" key="1">
    <source>
        <dbReference type="EMBL" id="SCA56403.1"/>
    </source>
</evidence>
<organism evidence="1 2">
    <name type="scientific">Candidatus Terasakiella magnetica</name>
    <dbReference type="NCBI Taxonomy" id="1867952"/>
    <lineage>
        <taxon>Bacteria</taxon>
        <taxon>Pseudomonadati</taxon>
        <taxon>Pseudomonadota</taxon>
        <taxon>Alphaproteobacteria</taxon>
        <taxon>Rhodospirillales</taxon>
        <taxon>Terasakiellaceae</taxon>
        <taxon>Terasakiella</taxon>
    </lineage>
</organism>
<evidence type="ECO:0000313" key="2">
    <source>
        <dbReference type="Proteomes" id="UP000231658"/>
    </source>
</evidence>
<sequence length="40" mass="4877">MRTIYLFDEKCKYEDRLYTKKTASDIREAMSKSCVLRVQR</sequence>